<dbReference type="RefSeq" id="WP_133520724.1">
    <property type="nucleotide sequence ID" value="NZ_SNVW01000011.1"/>
</dbReference>
<evidence type="ECO:0000313" key="4">
    <source>
        <dbReference type="Proteomes" id="UP000295764"/>
    </source>
</evidence>
<evidence type="ECO:0000256" key="1">
    <source>
        <dbReference type="SAM" id="MobiDB-lite"/>
    </source>
</evidence>
<accession>A0A4R6DEG2</accession>
<dbReference type="Pfam" id="PF19779">
    <property type="entry name" value="DUF6264"/>
    <property type="match status" value="1"/>
</dbReference>
<sequence>MTWSNVPGGPPQPTPSGSSPGAADAQRAWEQGGTTLFPPARLADRISTVLLLAFGTVMTVVTAIVGIIAVISATATCDAATGCSPGTYFGGAAIAVGGAFVIGVATVVLAIGAWIRRRSSWWIAAIGFVLAIGCITWGGIVFAGAADGTGSGQVSSTAAPAR</sequence>
<feature type="transmembrane region" description="Helical" evidence="2">
    <location>
        <begin position="91"/>
        <end position="115"/>
    </location>
</feature>
<comment type="caution">
    <text evidence="3">The sequence shown here is derived from an EMBL/GenBank/DDBJ whole genome shotgun (WGS) entry which is preliminary data.</text>
</comment>
<keyword evidence="2" id="KW-0812">Transmembrane</keyword>
<dbReference type="OrthoDB" id="5024102at2"/>
<feature type="region of interest" description="Disordered" evidence="1">
    <location>
        <begin position="1"/>
        <end position="25"/>
    </location>
</feature>
<evidence type="ECO:0000313" key="3">
    <source>
        <dbReference type="EMBL" id="TDN42634.1"/>
    </source>
</evidence>
<keyword evidence="2" id="KW-0472">Membrane</keyword>
<dbReference type="EMBL" id="SNVW01000011">
    <property type="protein sequence ID" value="TDN42634.1"/>
    <property type="molecule type" value="Genomic_DNA"/>
</dbReference>
<protein>
    <submittedName>
        <fullName evidence="3">Uncharacterized protein</fullName>
    </submittedName>
</protein>
<proteinExistence type="predicted"/>
<reference evidence="3 4" key="1">
    <citation type="submission" date="2019-03" db="EMBL/GenBank/DDBJ databases">
        <title>Genomic analyses of the natural microbiome of Caenorhabditis elegans.</title>
        <authorList>
            <person name="Samuel B."/>
        </authorList>
    </citation>
    <scope>NUCLEOTIDE SEQUENCE [LARGE SCALE GENOMIC DNA]</scope>
    <source>
        <strain evidence="3 4">JUb65</strain>
    </source>
</reference>
<feature type="transmembrane region" description="Helical" evidence="2">
    <location>
        <begin position="122"/>
        <end position="146"/>
    </location>
</feature>
<evidence type="ECO:0000256" key="2">
    <source>
        <dbReference type="SAM" id="Phobius"/>
    </source>
</evidence>
<gene>
    <name evidence="3" type="ORF">EDF64_111111</name>
</gene>
<dbReference type="Proteomes" id="UP000295764">
    <property type="component" value="Unassembled WGS sequence"/>
</dbReference>
<dbReference type="AlphaFoldDB" id="A0A4R6DEG2"/>
<organism evidence="3 4">
    <name type="scientific">Curtobacterium flaccumfaciens</name>
    <dbReference type="NCBI Taxonomy" id="2035"/>
    <lineage>
        <taxon>Bacteria</taxon>
        <taxon>Bacillati</taxon>
        <taxon>Actinomycetota</taxon>
        <taxon>Actinomycetes</taxon>
        <taxon>Micrococcales</taxon>
        <taxon>Microbacteriaceae</taxon>
        <taxon>Curtobacterium</taxon>
    </lineage>
</organism>
<name>A0A4R6DEG2_9MICO</name>
<keyword evidence="2" id="KW-1133">Transmembrane helix</keyword>
<dbReference type="InterPro" id="IPR046231">
    <property type="entry name" value="DUF6264"/>
</dbReference>
<feature type="transmembrane region" description="Helical" evidence="2">
    <location>
        <begin position="49"/>
        <end position="71"/>
    </location>
</feature>